<dbReference type="InParanoid" id="A0A482X7B3"/>
<dbReference type="AlphaFoldDB" id="A0A482X7B3"/>
<gene>
    <name evidence="1" type="ORF">LSTR_LSTR015942</name>
</gene>
<dbReference type="Proteomes" id="UP000291343">
    <property type="component" value="Unassembled WGS sequence"/>
</dbReference>
<evidence type="ECO:0000313" key="2">
    <source>
        <dbReference type="Proteomes" id="UP000291343"/>
    </source>
</evidence>
<sequence>MEILLKFTTNLRGWRPGNTAVFTAALANAANCAGVDCRRHTLHIVCASVVATLGRRRQSRQSRKGARQRSAH</sequence>
<proteinExistence type="predicted"/>
<organism evidence="1 2">
    <name type="scientific">Laodelphax striatellus</name>
    <name type="common">Small brown planthopper</name>
    <name type="synonym">Delphax striatella</name>
    <dbReference type="NCBI Taxonomy" id="195883"/>
    <lineage>
        <taxon>Eukaryota</taxon>
        <taxon>Metazoa</taxon>
        <taxon>Ecdysozoa</taxon>
        <taxon>Arthropoda</taxon>
        <taxon>Hexapoda</taxon>
        <taxon>Insecta</taxon>
        <taxon>Pterygota</taxon>
        <taxon>Neoptera</taxon>
        <taxon>Paraneoptera</taxon>
        <taxon>Hemiptera</taxon>
        <taxon>Auchenorrhyncha</taxon>
        <taxon>Fulgoroidea</taxon>
        <taxon>Delphacidae</taxon>
        <taxon>Criomorphinae</taxon>
        <taxon>Laodelphax</taxon>
    </lineage>
</organism>
<protein>
    <submittedName>
        <fullName evidence="1">Uncharacterized protein</fullName>
    </submittedName>
</protein>
<keyword evidence="2" id="KW-1185">Reference proteome</keyword>
<evidence type="ECO:0000313" key="1">
    <source>
        <dbReference type="EMBL" id="RZF41674.1"/>
    </source>
</evidence>
<accession>A0A482X7B3</accession>
<name>A0A482X7B3_LAOST</name>
<comment type="caution">
    <text evidence="1">The sequence shown here is derived from an EMBL/GenBank/DDBJ whole genome shotgun (WGS) entry which is preliminary data.</text>
</comment>
<reference evidence="1 2" key="1">
    <citation type="journal article" date="2017" name="Gigascience">
        <title>Genome sequence of the small brown planthopper, Laodelphax striatellus.</title>
        <authorList>
            <person name="Zhu J."/>
            <person name="Jiang F."/>
            <person name="Wang X."/>
            <person name="Yang P."/>
            <person name="Bao Y."/>
            <person name="Zhao W."/>
            <person name="Wang W."/>
            <person name="Lu H."/>
            <person name="Wang Q."/>
            <person name="Cui N."/>
            <person name="Li J."/>
            <person name="Chen X."/>
            <person name="Luo L."/>
            <person name="Yu J."/>
            <person name="Kang L."/>
            <person name="Cui F."/>
        </authorList>
    </citation>
    <scope>NUCLEOTIDE SEQUENCE [LARGE SCALE GENOMIC DNA]</scope>
    <source>
        <strain evidence="1">Lst14</strain>
    </source>
</reference>
<dbReference type="EMBL" id="QKKF02016535">
    <property type="protein sequence ID" value="RZF41674.1"/>
    <property type="molecule type" value="Genomic_DNA"/>
</dbReference>